<evidence type="ECO:0000313" key="3">
    <source>
        <dbReference type="Proteomes" id="UP000647339"/>
    </source>
</evidence>
<name>A0ABQ1VBG6_9BACT</name>
<evidence type="ECO:0008006" key="4">
    <source>
        <dbReference type="Google" id="ProtNLM"/>
    </source>
</evidence>
<dbReference type="EMBL" id="BMIU01000042">
    <property type="protein sequence ID" value="GGF51748.1"/>
    <property type="molecule type" value="Genomic_DNA"/>
</dbReference>
<dbReference type="RefSeq" id="WP_137404066.1">
    <property type="nucleotide sequence ID" value="NZ_BMIU01000042.1"/>
</dbReference>
<dbReference type="Gene3D" id="2.40.160.20">
    <property type="match status" value="1"/>
</dbReference>
<dbReference type="InterPro" id="IPR018550">
    <property type="entry name" value="Lipid-A_deacylase-rel"/>
</dbReference>
<feature type="chain" id="PRO_5046849196" description="Acyloxyacyl hydrolase" evidence="1">
    <location>
        <begin position="27"/>
        <end position="418"/>
    </location>
</feature>
<dbReference type="Pfam" id="PF09411">
    <property type="entry name" value="PagL"/>
    <property type="match status" value="1"/>
</dbReference>
<proteinExistence type="predicted"/>
<comment type="caution">
    <text evidence="2">The sequence shown here is derived from an EMBL/GenBank/DDBJ whole genome shotgun (WGS) entry which is preliminary data.</text>
</comment>
<evidence type="ECO:0000313" key="2">
    <source>
        <dbReference type="EMBL" id="GGF51748.1"/>
    </source>
</evidence>
<sequence length="418" mass="46649">MKKQNVWLLGVLVSLYFFGALLPAAAQDDSEVDSLSSYTSKKYLHGLGAELRYAYVFPPKPFYRNEETRSRLAKSAFSAHFRYGFYLPKGTNRYRVYGDTYWGMGLAQFYFGNKNELGNPIAIYLFQGARIAHLAENITLNFEWNFGVSGGWNPYDPDSNPNNKTVGSRFNAYINAGLHFKWKPSDQLYITLGSDLTHFSNGNTAYPNAGINMLGGKLGAVYRLGEDGRYQYADTKRFSSSSGVVFHQHMSYDVVLFGSWRRKGVAFNGERIPSPDSYPVIGANISALYNVSHKFRTGLSLDPLFDGSANVYAKDYIQPIGGPYSPPDFITPELGHQLALGVSARAEFVMPVFSVGVGIGTNVIHKGGDFKGTYQVFSLKTRVSRNSFIHVGYNLKDFSEANFLMLGIGYTFGNERMF</sequence>
<evidence type="ECO:0000256" key="1">
    <source>
        <dbReference type="SAM" id="SignalP"/>
    </source>
</evidence>
<protein>
    <recommendedName>
        <fullName evidence="4">Acyloxyacyl hydrolase</fullName>
    </recommendedName>
</protein>
<feature type="signal peptide" evidence="1">
    <location>
        <begin position="1"/>
        <end position="26"/>
    </location>
</feature>
<keyword evidence="1" id="KW-0732">Signal</keyword>
<accession>A0ABQ1VBG6</accession>
<keyword evidence="3" id="KW-1185">Reference proteome</keyword>
<gene>
    <name evidence="2" type="ORF">GCM10011339_45380</name>
</gene>
<organism evidence="2 3">
    <name type="scientific">Echinicola rosea</name>
    <dbReference type="NCBI Taxonomy" id="1807691"/>
    <lineage>
        <taxon>Bacteria</taxon>
        <taxon>Pseudomonadati</taxon>
        <taxon>Bacteroidota</taxon>
        <taxon>Cytophagia</taxon>
        <taxon>Cytophagales</taxon>
        <taxon>Cyclobacteriaceae</taxon>
        <taxon>Echinicola</taxon>
    </lineage>
</organism>
<reference evidence="3" key="1">
    <citation type="journal article" date="2019" name="Int. J. Syst. Evol. Microbiol.">
        <title>The Global Catalogue of Microorganisms (GCM) 10K type strain sequencing project: providing services to taxonomists for standard genome sequencing and annotation.</title>
        <authorList>
            <consortium name="The Broad Institute Genomics Platform"/>
            <consortium name="The Broad Institute Genome Sequencing Center for Infectious Disease"/>
            <person name="Wu L."/>
            <person name="Ma J."/>
        </authorList>
    </citation>
    <scope>NUCLEOTIDE SEQUENCE [LARGE SCALE GENOMIC DNA]</scope>
    <source>
        <strain evidence="3">CGMCC 1.15407</strain>
    </source>
</reference>
<dbReference type="Proteomes" id="UP000647339">
    <property type="component" value="Unassembled WGS sequence"/>
</dbReference>